<dbReference type="GO" id="GO:0006421">
    <property type="term" value="P:asparaginyl-tRNA aminoacylation"/>
    <property type="evidence" value="ECO:0007669"/>
    <property type="project" value="TreeGrafter"/>
</dbReference>
<dbReference type="CDD" id="cd04318">
    <property type="entry name" value="EcAsnRS_like_N"/>
    <property type="match status" value="1"/>
</dbReference>
<dbReference type="GO" id="GO:0003676">
    <property type="term" value="F:nucleic acid binding"/>
    <property type="evidence" value="ECO:0007669"/>
    <property type="project" value="InterPro"/>
</dbReference>
<dbReference type="EMBL" id="NCKV01001231">
    <property type="protein sequence ID" value="RWS28754.1"/>
    <property type="molecule type" value="Genomic_DNA"/>
</dbReference>
<name>A0A443SMJ9_9ACAR</name>
<dbReference type="InterPro" id="IPR004364">
    <property type="entry name" value="Aa-tRNA-synt_II"/>
</dbReference>
<evidence type="ECO:0000313" key="7">
    <source>
        <dbReference type="EMBL" id="RWS28754.1"/>
    </source>
</evidence>
<dbReference type="Pfam" id="PF01336">
    <property type="entry name" value="tRNA_anti-codon"/>
    <property type="match status" value="1"/>
</dbReference>
<dbReference type="VEuPathDB" id="VectorBase:LDEU003285"/>
<gene>
    <name evidence="7" type="ORF">B4U80_12772</name>
</gene>
<dbReference type="InterPro" id="IPR004365">
    <property type="entry name" value="NA-bd_OB_tRNA"/>
</dbReference>
<evidence type="ECO:0000256" key="5">
    <source>
        <dbReference type="ARBA" id="ARBA00023146"/>
    </source>
</evidence>
<reference evidence="7 8" key="1">
    <citation type="journal article" date="2018" name="Gigascience">
        <title>Genomes of trombidid mites reveal novel predicted allergens and laterally-transferred genes associated with secondary metabolism.</title>
        <authorList>
            <person name="Dong X."/>
            <person name="Chaisiri K."/>
            <person name="Xia D."/>
            <person name="Armstrong S.D."/>
            <person name="Fang Y."/>
            <person name="Donnelly M.J."/>
            <person name="Kadowaki T."/>
            <person name="McGarry J.W."/>
            <person name="Darby A.C."/>
            <person name="Makepeace B.L."/>
        </authorList>
    </citation>
    <scope>NUCLEOTIDE SEQUENCE [LARGE SCALE GENOMIC DNA]</scope>
    <source>
        <strain evidence="7">UoL-UT</strain>
    </source>
</reference>
<dbReference type="SUPFAM" id="SSF50249">
    <property type="entry name" value="Nucleic acid-binding proteins"/>
    <property type="match status" value="1"/>
</dbReference>
<dbReference type="AlphaFoldDB" id="A0A443SMJ9"/>
<sequence length="367" mass="42640">MSTVNEKLLEINSNVRTVRVCDALRKDPIEDERVAVKGWVQRVANHKNILFVHLCDGFSSDQLQIVIPQEILYKTTVNYGSSIYCEGVIKKSTGKQQAVELLCDRILIIGDCTDFPISYMKFDWGDLRQSQHLRMRVPKYATLMRLRKNSQSLRHVSEFTMLEVEEAFVDSIDNLMDNVERLFKSMLNHILENQKTVNALTKEKSLLNKMLNMKFIRLTYEEALDILNKTENNHIKYGEDISAAHERALLDYFEFIPVFITHYPFEIKPFYMKREGNKALCFDLISKTGGEICGGSVREDNYDLLKQRIDTMKNPSAFDWYLDLRKFGTVPHSGFGFGFDRYVQSITGVTNIKDVIPFPRWPHHCKL</sequence>
<dbReference type="PRINTS" id="PR01042">
    <property type="entry name" value="TRNASYNTHASP"/>
</dbReference>
<dbReference type="OrthoDB" id="1931232at2759"/>
<evidence type="ECO:0000259" key="6">
    <source>
        <dbReference type="PROSITE" id="PS50862"/>
    </source>
</evidence>
<dbReference type="GO" id="GO:0005739">
    <property type="term" value="C:mitochondrion"/>
    <property type="evidence" value="ECO:0007669"/>
    <property type="project" value="TreeGrafter"/>
</dbReference>
<dbReference type="Gene3D" id="2.40.50.140">
    <property type="entry name" value="Nucleic acid-binding proteins"/>
    <property type="match status" value="1"/>
</dbReference>
<protein>
    <submittedName>
        <fullName evidence="7">Putative asparagine--tRNA ligase-like isoform X2</fullName>
    </submittedName>
</protein>
<dbReference type="Pfam" id="PF00152">
    <property type="entry name" value="tRNA-synt_2"/>
    <property type="match status" value="1"/>
</dbReference>
<dbReference type="InterPro" id="IPR002312">
    <property type="entry name" value="Asp/Asn-tRNA-synth_IIb"/>
</dbReference>
<evidence type="ECO:0000313" key="8">
    <source>
        <dbReference type="Proteomes" id="UP000288716"/>
    </source>
</evidence>
<dbReference type="PANTHER" id="PTHR22594">
    <property type="entry name" value="ASPARTYL/LYSYL-TRNA SYNTHETASE"/>
    <property type="match status" value="1"/>
</dbReference>
<keyword evidence="8" id="KW-1185">Reference proteome</keyword>
<dbReference type="GO" id="GO:0004816">
    <property type="term" value="F:asparagine-tRNA ligase activity"/>
    <property type="evidence" value="ECO:0007669"/>
    <property type="project" value="TreeGrafter"/>
</dbReference>
<dbReference type="Proteomes" id="UP000288716">
    <property type="component" value="Unassembled WGS sequence"/>
</dbReference>
<dbReference type="PROSITE" id="PS50862">
    <property type="entry name" value="AA_TRNA_LIGASE_II"/>
    <property type="match status" value="1"/>
</dbReference>
<keyword evidence="4" id="KW-0648">Protein biosynthesis</keyword>
<proteinExistence type="predicted"/>
<dbReference type="GO" id="GO:0005524">
    <property type="term" value="F:ATP binding"/>
    <property type="evidence" value="ECO:0007669"/>
    <property type="project" value="UniProtKB-KW"/>
</dbReference>
<dbReference type="InterPro" id="IPR045864">
    <property type="entry name" value="aa-tRNA-synth_II/BPL/LPL"/>
</dbReference>
<evidence type="ECO:0000256" key="2">
    <source>
        <dbReference type="ARBA" id="ARBA00022741"/>
    </source>
</evidence>
<keyword evidence="2" id="KW-0547">Nucleotide-binding</keyword>
<evidence type="ECO:0000256" key="1">
    <source>
        <dbReference type="ARBA" id="ARBA00022598"/>
    </source>
</evidence>
<accession>A0A443SMJ9</accession>
<keyword evidence="5" id="KW-0030">Aminoacyl-tRNA synthetase</keyword>
<evidence type="ECO:0000256" key="3">
    <source>
        <dbReference type="ARBA" id="ARBA00022840"/>
    </source>
</evidence>
<dbReference type="InterPro" id="IPR006195">
    <property type="entry name" value="aa-tRNA-synth_II"/>
</dbReference>
<dbReference type="PANTHER" id="PTHR22594:SF34">
    <property type="entry name" value="ASPARAGINE--TRNA LIGASE, MITOCHONDRIAL-RELATED"/>
    <property type="match status" value="1"/>
</dbReference>
<keyword evidence="1 7" id="KW-0436">Ligase</keyword>
<feature type="domain" description="Aminoacyl-transfer RNA synthetases class-II family profile" evidence="6">
    <location>
        <begin position="136"/>
        <end position="357"/>
    </location>
</feature>
<organism evidence="7 8">
    <name type="scientific">Leptotrombidium deliense</name>
    <dbReference type="NCBI Taxonomy" id="299467"/>
    <lineage>
        <taxon>Eukaryota</taxon>
        <taxon>Metazoa</taxon>
        <taxon>Ecdysozoa</taxon>
        <taxon>Arthropoda</taxon>
        <taxon>Chelicerata</taxon>
        <taxon>Arachnida</taxon>
        <taxon>Acari</taxon>
        <taxon>Acariformes</taxon>
        <taxon>Trombidiformes</taxon>
        <taxon>Prostigmata</taxon>
        <taxon>Anystina</taxon>
        <taxon>Parasitengona</taxon>
        <taxon>Trombiculoidea</taxon>
        <taxon>Trombiculidae</taxon>
        <taxon>Leptotrombidium</taxon>
    </lineage>
</organism>
<evidence type="ECO:0000256" key="4">
    <source>
        <dbReference type="ARBA" id="ARBA00022917"/>
    </source>
</evidence>
<comment type="caution">
    <text evidence="7">The sequence shown here is derived from an EMBL/GenBank/DDBJ whole genome shotgun (WGS) entry which is preliminary data.</text>
</comment>
<dbReference type="Gene3D" id="3.30.930.10">
    <property type="entry name" value="Bira Bifunctional Protein, Domain 2"/>
    <property type="match status" value="1"/>
</dbReference>
<dbReference type="STRING" id="299467.A0A443SMJ9"/>
<keyword evidence="3" id="KW-0067">ATP-binding</keyword>
<dbReference type="SUPFAM" id="SSF55681">
    <property type="entry name" value="Class II aaRS and biotin synthetases"/>
    <property type="match status" value="1"/>
</dbReference>
<dbReference type="InterPro" id="IPR012340">
    <property type="entry name" value="NA-bd_OB-fold"/>
</dbReference>